<sequence>MKTFAIASFIALASVASAQLDNIPQCALSCLLTPLSNDGCPALDDFKCHCEKADSLFSSAIPCVQKACEAADQQKTIEAVEGTCKQAGVPIQVPVIGSSSAAGTPTPTPTPSATPSATPEESSTPTPSATPSETPEQSSAASSALVTATPSGNGTVPSSTPSATVSEFTGAAAQATQAIGVIGAAAIALLAL</sequence>
<dbReference type="GO" id="GO:0005576">
    <property type="term" value="C:extracellular region"/>
    <property type="evidence" value="ECO:0007669"/>
    <property type="project" value="UniProtKB-SubCell"/>
</dbReference>
<feature type="binding site" description="axial binding residue" evidence="15">
    <location>
        <position position="45"/>
    </location>
    <ligand>
        <name>heme</name>
        <dbReference type="ChEBI" id="CHEBI:30413"/>
    </ligand>
    <ligandPart>
        <name>Fe</name>
        <dbReference type="ChEBI" id="CHEBI:18248"/>
    </ligandPart>
</feature>
<evidence type="ECO:0000256" key="5">
    <source>
        <dbReference type="ARBA" id="ARBA00022525"/>
    </source>
</evidence>
<keyword evidence="12" id="KW-1015">Disulfide bond</keyword>
<evidence type="ECO:0000256" key="11">
    <source>
        <dbReference type="ARBA" id="ARBA00023136"/>
    </source>
</evidence>
<feature type="compositionally biased region" description="Low complexity" evidence="16">
    <location>
        <begin position="113"/>
        <end position="144"/>
    </location>
</feature>
<evidence type="ECO:0000256" key="14">
    <source>
        <dbReference type="ARBA" id="ARBA00023288"/>
    </source>
</evidence>
<keyword evidence="7" id="KW-0336">GPI-anchor</keyword>
<protein>
    <submittedName>
        <fullName evidence="19">CFEM-domain-containing protein</fullName>
    </submittedName>
</protein>
<dbReference type="PROSITE" id="PS52012">
    <property type="entry name" value="CFEM"/>
    <property type="match status" value="1"/>
</dbReference>
<evidence type="ECO:0000256" key="1">
    <source>
        <dbReference type="ARBA" id="ARBA00004609"/>
    </source>
</evidence>
<evidence type="ECO:0000256" key="3">
    <source>
        <dbReference type="ARBA" id="ARBA00010031"/>
    </source>
</evidence>
<evidence type="ECO:0000256" key="7">
    <source>
        <dbReference type="ARBA" id="ARBA00022622"/>
    </source>
</evidence>
<name>A0A6A5Y1G4_9PLEO</name>
<keyword evidence="5" id="KW-0964">Secreted</keyword>
<keyword evidence="14" id="KW-0449">Lipoprotein</keyword>
<feature type="region of interest" description="Disordered" evidence="16">
    <location>
        <begin position="96"/>
        <end position="163"/>
    </location>
</feature>
<evidence type="ECO:0000256" key="9">
    <source>
        <dbReference type="ARBA" id="ARBA00022729"/>
    </source>
</evidence>
<dbReference type="SMART" id="SM00747">
    <property type="entry name" value="CFEM"/>
    <property type="match status" value="1"/>
</dbReference>
<dbReference type="PANTHER" id="PTHR37928:SF2">
    <property type="entry name" value="GPI ANCHORED CFEM DOMAIN PROTEIN (AFU_ORTHOLOGUE AFUA_6G10580)"/>
    <property type="match status" value="1"/>
</dbReference>
<comment type="similarity">
    <text evidence="3">Belongs to the RBT5 family.</text>
</comment>
<feature type="chain" id="PRO_5025513055" evidence="17">
    <location>
        <begin position="19"/>
        <end position="192"/>
    </location>
</feature>
<keyword evidence="10 15" id="KW-0408">Iron</keyword>
<comment type="subcellular location">
    <subcellularLocation>
        <location evidence="1">Cell membrane</location>
        <topology evidence="1">Lipid-anchor</topology>
        <topology evidence="1">GPI-anchor</topology>
    </subcellularLocation>
    <subcellularLocation>
        <location evidence="2">Secreted</location>
    </subcellularLocation>
</comment>
<dbReference type="GO" id="GO:0046872">
    <property type="term" value="F:metal ion binding"/>
    <property type="evidence" value="ECO:0007669"/>
    <property type="project" value="UniProtKB-UniRule"/>
</dbReference>
<keyword evidence="4" id="KW-1003">Cell membrane</keyword>
<accession>A0A6A5Y1G4</accession>
<dbReference type="PANTHER" id="PTHR37928">
    <property type="entry name" value="CFEM DOMAIN PROTEIN (AFU_ORTHOLOGUE AFUA_6G14090)"/>
    <property type="match status" value="1"/>
</dbReference>
<dbReference type="InterPro" id="IPR051735">
    <property type="entry name" value="CFEM_domain"/>
</dbReference>
<dbReference type="GO" id="GO:0005886">
    <property type="term" value="C:plasma membrane"/>
    <property type="evidence" value="ECO:0007669"/>
    <property type="project" value="UniProtKB-SubCell"/>
</dbReference>
<keyword evidence="13" id="KW-0325">Glycoprotein</keyword>
<organism evidence="19 20">
    <name type="scientific">Aaosphaeria arxii CBS 175.79</name>
    <dbReference type="NCBI Taxonomy" id="1450172"/>
    <lineage>
        <taxon>Eukaryota</taxon>
        <taxon>Fungi</taxon>
        <taxon>Dikarya</taxon>
        <taxon>Ascomycota</taxon>
        <taxon>Pezizomycotina</taxon>
        <taxon>Dothideomycetes</taxon>
        <taxon>Pleosporomycetidae</taxon>
        <taxon>Pleosporales</taxon>
        <taxon>Pleosporales incertae sedis</taxon>
        <taxon>Aaosphaeria</taxon>
    </lineage>
</organism>
<evidence type="ECO:0000256" key="17">
    <source>
        <dbReference type="SAM" id="SignalP"/>
    </source>
</evidence>
<evidence type="ECO:0000313" key="19">
    <source>
        <dbReference type="EMBL" id="KAF2018660.1"/>
    </source>
</evidence>
<dbReference type="GO" id="GO:0098552">
    <property type="term" value="C:side of membrane"/>
    <property type="evidence" value="ECO:0007669"/>
    <property type="project" value="UniProtKB-KW"/>
</dbReference>
<keyword evidence="20" id="KW-1185">Reference proteome</keyword>
<evidence type="ECO:0000256" key="10">
    <source>
        <dbReference type="ARBA" id="ARBA00023004"/>
    </source>
</evidence>
<dbReference type="EMBL" id="ML978067">
    <property type="protein sequence ID" value="KAF2018660.1"/>
    <property type="molecule type" value="Genomic_DNA"/>
</dbReference>
<feature type="domain" description="CFEM" evidence="18">
    <location>
        <begin position="1"/>
        <end position="108"/>
    </location>
</feature>
<keyword evidence="9 17" id="KW-0732">Signal</keyword>
<evidence type="ECO:0000313" key="20">
    <source>
        <dbReference type="Proteomes" id="UP000799778"/>
    </source>
</evidence>
<feature type="signal peptide" evidence="17">
    <location>
        <begin position="1"/>
        <end position="18"/>
    </location>
</feature>
<proteinExistence type="inferred from homology"/>
<dbReference type="InterPro" id="IPR008427">
    <property type="entry name" value="Extracellular_membr_CFEM_dom"/>
</dbReference>
<keyword evidence="8 15" id="KW-0479">Metal-binding</keyword>
<dbReference type="GeneID" id="54289027"/>
<dbReference type="Proteomes" id="UP000799778">
    <property type="component" value="Unassembled WGS sequence"/>
</dbReference>
<evidence type="ECO:0000256" key="13">
    <source>
        <dbReference type="ARBA" id="ARBA00023180"/>
    </source>
</evidence>
<feature type="compositionally biased region" description="Polar residues" evidence="16">
    <location>
        <begin position="145"/>
        <end position="154"/>
    </location>
</feature>
<evidence type="ECO:0000259" key="18">
    <source>
        <dbReference type="PROSITE" id="PS52012"/>
    </source>
</evidence>
<evidence type="ECO:0000256" key="15">
    <source>
        <dbReference type="PROSITE-ProRule" id="PRU01356"/>
    </source>
</evidence>
<comment type="caution">
    <text evidence="15">Lacks conserved residue(s) required for the propagation of feature annotation.</text>
</comment>
<dbReference type="Pfam" id="PF05730">
    <property type="entry name" value="CFEM"/>
    <property type="match status" value="1"/>
</dbReference>
<evidence type="ECO:0000256" key="12">
    <source>
        <dbReference type="ARBA" id="ARBA00023157"/>
    </source>
</evidence>
<dbReference type="AlphaFoldDB" id="A0A6A5Y1G4"/>
<dbReference type="RefSeq" id="XP_033386999.1">
    <property type="nucleotide sequence ID" value="XM_033531630.1"/>
</dbReference>
<dbReference type="OrthoDB" id="3767534at2759"/>
<reference evidence="19" key="1">
    <citation type="journal article" date="2020" name="Stud. Mycol.">
        <title>101 Dothideomycetes genomes: a test case for predicting lifestyles and emergence of pathogens.</title>
        <authorList>
            <person name="Haridas S."/>
            <person name="Albert R."/>
            <person name="Binder M."/>
            <person name="Bloem J."/>
            <person name="Labutti K."/>
            <person name="Salamov A."/>
            <person name="Andreopoulos B."/>
            <person name="Baker S."/>
            <person name="Barry K."/>
            <person name="Bills G."/>
            <person name="Bluhm B."/>
            <person name="Cannon C."/>
            <person name="Castanera R."/>
            <person name="Culley D."/>
            <person name="Daum C."/>
            <person name="Ezra D."/>
            <person name="Gonzalez J."/>
            <person name="Henrissat B."/>
            <person name="Kuo A."/>
            <person name="Liang C."/>
            <person name="Lipzen A."/>
            <person name="Lutzoni F."/>
            <person name="Magnuson J."/>
            <person name="Mondo S."/>
            <person name="Nolan M."/>
            <person name="Ohm R."/>
            <person name="Pangilinan J."/>
            <person name="Park H.-J."/>
            <person name="Ramirez L."/>
            <person name="Alfaro M."/>
            <person name="Sun H."/>
            <person name="Tritt A."/>
            <person name="Yoshinaga Y."/>
            <person name="Zwiers L.-H."/>
            <person name="Turgeon B."/>
            <person name="Goodwin S."/>
            <person name="Spatafora J."/>
            <person name="Crous P."/>
            <person name="Grigoriev I."/>
        </authorList>
    </citation>
    <scope>NUCLEOTIDE SEQUENCE</scope>
    <source>
        <strain evidence="19">CBS 175.79</strain>
    </source>
</reference>
<evidence type="ECO:0000256" key="6">
    <source>
        <dbReference type="ARBA" id="ARBA00022617"/>
    </source>
</evidence>
<evidence type="ECO:0000256" key="16">
    <source>
        <dbReference type="SAM" id="MobiDB-lite"/>
    </source>
</evidence>
<gene>
    <name evidence="19" type="ORF">BU24DRAFT_458412</name>
</gene>
<evidence type="ECO:0000256" key="4">
    <source>
        <dbReference type="ARBA" id="ARBA00022475"/>
    </source>
</evidence>
<keyword evidence="6 15" id="KW-0349">Heme</keyword>
<evidence type="ECO:0000256" key="2">
    <source>
        <dbReference type="ARBA" id="ARBA00004613"/>
    </source>
</evidence>
<keyword evidence="11" id="KW-0472">Membrane</keyword>
<evidence type="ECO:0000256" key="8">
    <source>
        <dbReference type="ARBA" id="ARBA00022723"/>
    </source>
</evidence>